<dbReference type="Gene3D" id="3.30.40.10">
    <property type="entry name" value="Zinc/RING finger domain, C3HC4 (zinc finger)"/>
    <property type="match status" value="1"/>
</dbReference>
<keyword evidence="2" id="KW-1185">Reference proteome</keyword>
<dbReference type="OrthoDB" id="10004495at2759"/>
<evidence type="ECO:0008006" key="3">
    <source>
        <dbReference type="Google" id="ProtNLM"/>
    </source>
</evidence>
<dbReference type="SUPFAM" id="SSF47769">
    <property type="entry name" value="SAM/Pointed domain"/>
    <property type="match status" value="1"/>
</dbReference>
<protein>
    <recommendedName>
        <fullName evidence="3">SAM domain-containing protein</fullName>
    </recommendedName>
</protein>
<dbReference type="InterPro" id="IPR011011">
    <property type="entry name" value="Znf_FYVE_PHD"/>
</dbReference>
<dbReference type="InterPro" id="IPR013083">
    <property type="entry name" value="Znf_RING/FYVE/PHD"/>
</dbReference>
<dbReference type="SUPFAM" id="SSF57903">
    <property type="entry name" value="FYVE/PHD zinc finger"/>
    <property type="match status" value="1"/>
</dbReference>
<reference evidence="1" key="1">
    <citation type="submission" date="2020-08" db="EMBL/GenBank/DDBJ databases">
        <title>Multicomponent nature underlies the extraordinary mechanical properties of spider dragline silk.</title>
        <authorList>
            <person name="Kono N."/>
            <person name="Nakamura H."/>
            <person name="Mori M."/>
            <person name="Yoshida Y."/>
            <person name="Ohtoshi R."/>
            <person name="Malay A.D."/>
            <person name="Moran D.A.P."/>
            <person name="Tomita M."/>
            <person name="Numata K."/>
            <person name="Arakawa K."/>
        </authorList>
    </citation>
    <scope>NUCLEOTIDE SEQUENCE</scope>
</reference>
<organism evidence="1 2">
    <name type="scientific">Nephila pilipes</name>
    <name type="common">Giant wood spider</name>
    <name type="synonym">Nephila maculata</name>
    <dbReference type="NCBI Taxonomy" id="299642"/>
    <lineage>
        <taxon>Eukaryota</taxon>
        <taxon>Metazoa</taxon>
        <taxon>Ecdysozoa</taxon>
        <taxon>Arthropoda</taxon>
        <taxon>Chelicerata</taxon>
        <taxon>Arachnida</taxon>
        <taxon>Araneae</taxon>
        <taxon>Araneomorphae</taxon>
        <taxon>Entelegynae</taxon>
        <taxon>Araneoidea</taxon>
        <taxon>Nephilidae</taxon>
        <taxon>Nephila</taxon>
    </lineage>
</organism>
<proteinExistence type="predicted"/>
<evidence type="ECO:0000313" key="1">
    <source>
        <dbReference type="EMBL" id="GFU32345.1"/>
    </source>
</evidence>
<accession>A0A8X6UMS6</accession>
<evidence type="ECO:0000313" key="2">
    <source>
        <dbReference type="Proteomes" id="UP000887013"/>
    </source>
</evidence>
<dbReference type="EMBL" id="BMAW01129875">
    <property type="protein sequence ID" value="GFU32345.1"/>
    <property type="molecule type" value="Genomic_DNA"/>
</dbReference>
<dbReference type="InterPro" id="IPR013761">
    <property type="entry name" value="SAM/pointed_sf"/>
</dbReference>
<name>A0A8X6UMS6_NEPPI</name>
<gene>
    <name evidence="1" type="ORF">NPIL_320511</name>
</gene>
<dbReference type="Gene3D" id="1.10.150.50">
    <property type="entry name" value="Transcription Factor, Ets-1"/>
    <property type="match status" value="1"/>
</dbReference>
<sequence>MAHKCCANQNSDGLWTCSTCSINRDKHIENISLDIMPICTICAFGNIFDDSGIMPWVSCEAPDCNKKAHKPCINIEKENSSENFLCTNCFNAIHGNKKKELSEKSNYLASNSTLNNKEEKQRQIEIKEYSKIHKFCLDDIMRNKENLSLIPCIKNWNAKEVSKLLKILNLNKEAAVFLNLGLDGDRFLSLTEEQIFKNFGFKLGPALKIWKHVLILRWRIKND</sequence>
<dbReference type="Proteomes" id="UP000887013">
    <property type="component" value="Unassembled WGS sequence"/>
</dbReference>
<dbReference type="AlphaFoldDB" id="A0A8X6UMS6"/>
<comment type="caution">
    <text evidence="1">The sequence shown here is derived from an EMBL/GenBank/DDBJ whole genome shotgun (WGS) entry which is preliminary data.</text>
</comment>